<evidence type="ECO:0000313" key="6">
    <source>
        <dbReference type="Proteomes" id="UP000317982"/>
    </source>
</evidence>
<dbReference type="GO" id="GO:0009245">
    <property type="term" value="P:lipid A biosynthetic process"/>
    <property type="evidence" value="ECO:0007669"/>
    <property type="project" value="TreeGrafter"/>
</dbReference>
<dbReference type="OrthoDB" id="9780884at2"/>
<evidence type="ECO:0000256" key="3">
    <source>
        <dbReference type="SAM" id="Phobius"/>
    </source>
</evidence>
<dbReference type="InterPro" id="IPR004843">
    <property type="entry name" value="Calcineurin-like_PHP"/>
</dbReference>
<reference evidence="5 6" key="1">
    <citation type="submission" date="2019-07" db="EMBL/GenBank/DDBJ databases">
        <title>Cryptosporangium phraense sp. nov., isolated from plant litter.</title>
        <authorList>
            <person name="Suriyachadkun C."/>
        </authorList>
    </citation>
    <scope>NUCLEOTIDE SEQUENCE [LARGE SCALE GENOMIC DNA]</scope>
    <source>
        <strain evidence="5 6">A-T 5661</strain>
    </source>
</reference>
<dbReference type="SUPFAM" id="SSF56300">
    <property type="entry name" value="Metallo-dependent phosphatases"/>
    <property type="match status" value="1"/>
</dbReference>
<protein>
    <submittedName>
        <fullName evidence="5">Metallophosphoesterase</fullName>
    </submittedName>
</protein>
<dbReference type="RefSeq" id="WP_142709612.1">
    <property type="nucleotide sequence ID" value="NZ_VIRS01000050.1"/>
</dbReference>
<keyword evidence="3" id="KW-0472">Membrane</keyword>
<evidence type="ECO:0000256" key="1">
    <source>
        <dbReference type="ARBA" id="ARBA00022723"/>
    </source>
</evidence>
<keyword evidence="6" id="KW-1185">Reference proteome</keyword>
<comment type="caution">
    <text evidence="5">The sequence shown here is derived from an EMBL/GenBank/DDBJ whole genome shotgun (WGS) entry which is preliminary data.</text>
</comment>
<keyword evidence="3" id="KW-0812">Transmembrane</keyword>
<dbReference type="EMBL" id="VIRS01000050">
    <property type="protein sequence ID" value="TQS39986.1"/>
    <property type="molecule type" value="Genomic_DNA"/>
</dbReference>
<evidence type="ECO:0000313" key="5">
    <source>
        <dbReference type="EMBL" id="TQS39986.1"/>
    </source>
</evidence>
<dbReference type="GO" id="GO:0016020">
    <property type="term" value="C:membrane"/>
    <property type="evidence" value="ECO:0007669"/>
    <property type="project" value="GOC"/>
</dbReference>
<dbReference type="GO" id="GO:0008758">
    <property type="term" value="F:UDP-2,3-diacylglucosamine hydrolase activity"/>
    <property type="evidence" value="ECO:0007669"/>
    <property type="project" value="TreeGrafter"/>
</dbReference>
<dbReference type="Gene3D" id="3.60.21.10">
    <property type="match status" value="1"/>
</dbReference>
<sequence>MRFLFLLVPLALVVGAHVWVWWRLFGAPFRSRRARILSAAGLVAVVACVPFGLRTGYGGPAFFEVLAWIGLLYLAVLFYLLLVLVVLEPVRLAAHLLWARKEPHSDASPRLDRRLFLARATAVTAGAVAFGTTGFGLVEARHVEVKRVPMTLTKLDPRFDGYRIAVISDVHLSHTLRRPFLHGVVSQVNGLNADAVAIVGDLVDGTVEDLGGDAAELANLRSKHGTYFVTGNHEYRFDLYDWLDYLPTLGVKLLRNERVDLGGFDLAGVNDVSAEDWDWKWPGQAADLNAALDGRDVDRPVILLAHQPAQWPDAVKFGVDLQLSGHTHGGQAWPFDYVVARDQPVIAGRARSGASQLYVTSGIGNATIPVRVGAQPEISLIELHSAV</sequence>
<feature type="transmembrane region" description="Helical" evidence="3">
    <location>
        <begin position="116"/>
        <end position="138"/>
    </location>
</feature>
<dbReference type="InterPro" id="IPR051158">
    <property type="entry name" value="Metallophosphoesterase_sf"/>
</dbReference>
<feature type="transmembrane region" description="Helical" evidence="3">
    <location>
        <begin position="36"/>
        <end position="53"/>
    </location>
</feature>
<dbReference type="InParanoid" id="A0A545AF70"/>
<name>A0A545AF70_9ACTN</name>
<keyword evidence="1" id="KW-0479">Metal-binding</keyword>
<dbReference type="AlphaFoldDB" id="A0A545AF70"/>
<evidence type="ECO:0000256" key="2">
    <source>
        <dbReference type="ARBA" id="ARBA00022801"/>
    </source>
</evidence>
<keyword evidence="2" id="KW-0378">Hydrolase</keyword>
<dbReference type="Proteomes" id="UP000317982">
    <property type="component" value="Unassembled WGS sequence"/>
</dbReference>
<dbReference type="GO" id="GO:0046872">
    <property type="term" value="F:metal ion binding"/>
    <property type="evidence" value="ECO:0007669"/>
    <property type="project" value="UniProtKB-KW"/>
</dbReference>
<dbReference type="Pfam" id="PF00149">
    <property type="entry name" value="Metallophos"/>
    <property type="match status" value="1"/>
</dbReference>
<dbReference type="CDD" id="cd07385">
    <property type="entry name" value="MPP_YkuE_C"/>
    <property type="match status" value="1"/>
</dbReference>
<gene>
    <name evidence="5" type="ORF">FL583_37190</name>
</gene>
<dbReference type="PANTHER" id="PTHR31302">
    <property type="entry name" value="TRANSMEMBRANE PROTEIN WITH METALLOPHOSPHOESTERASE DOMAIN-RELATED"/>
    <property type="match status" value="1"/>
</dbReference>
<accession>A0A545AF70</accession>
<evidence type="ECO:0000259" key="4">
    <source>
        <dbReference type="Pfam" id="PF00149"/>
    </source>
</evidence>
<dbReference type="PANTHER" id="PTHR31302:SF31">
    <property type="entry name" value="PHOSPHODIESTERASE YAEI"/>
    <property type="match status" value="1"/>
</dbReference>
<feature type="transmembrane region" description="Helical" evidence="3">
    <location>
        <begin position="65"/>
        <end position="87"/>
    </location>
</feature>
<proteinExistence type="predicted"/>
<organism evidence="5 6">
    <name type="scientific">Cryptosporangium phraense</name>
    <dbReference type="NCBI Taxonomy" id="2593070"/>
    <lineage>
        <taxon>Bacteria</taxon>
        <taxon>Bacillati</taxon>
        <taxon>Actinomycetota</taxon>
        <taxon>Actinomycetes</taxon>
        <taxon>Cryptosporangiales</taxon>
        <taxon>Cryptosporangiaceae</taxon>
        <taxon>Cryptosporangium</taxon>
    </lineage>
</organism>
<dbReference type="InterPro" id="IPR029052">
    <property type="entry name" value="Metallo-depent_PP-like"/>
</dbReference>
<feature type="domain" description="Calcineurin-like phosphoesterase" evidence="4">
    <location>
        <begin position="163"/>
        <end position="329"/>
    </location>
</feature>
<keyword evidence="3" id="KW-1133">Transmembrane helix</keyword>